<evidence type="ECO:0000256" key="6">
    <source>
        <dbReference type="ARBA" id="ARBA00023136"/>
    </source>
</evidence>
<dbReference type="SMART" id="SM00181">
    <property type="entry name" value="EGF"/>
    <property type="match status" value="3"/>
</dbReference>
<dbReference type="PANTHER" id="PTHR47767">
    <property type="entry name" value="ADHESION G PROTEIN-COUPLED RECEPTOR G7"/>
    <property type="match status" value="1"/>
</dbReference>
<feature type="domain" description="GAIN-B" evidence="12">
    <location>
        <begin position="432"/>
        <end position="589"/>
    </location>
</feature>
<evidence type="ECO:0000313" key="14">
    <source>
        <dbReference type="EMBL" id="CAK8676464.1"/>
    </source>
</evidence>
<dbReference type="Gene3D" id="1.20.1070.10">
    <property type="entry name" value="Rhodopsin 7-helix transmembrane proteins"/>
    <property type="match status" value="1"/>
</dbReference>
<evidence type="ECO:0000259" key="12">
    <source>
        <dbReference type="PROSITE" id="PS50221"/>
    </source>
</evidence>
<comment type="subcellular location">
    <subcellularLocation>
        <location evidence="2">Cell membrane</location>
    </subcellularLocation>
    <subcellularLocation>
        <location evidence="1">Membrane</location>
        <topology evidence="1">Multi-pass membrane protein</topology>
    </subcellularLocation>
</comment>
<keyword evidence="3" id="KW-1003">Cell membrane</keyword>
<dbReference type="SMART" id="SM00303">
    <property type="entry name" value="GPS"/>
    <property type="match status" value="1"/>
</dbReference>
<evidence type="ECO:0000256" key="8">
    <source>
        <dbReference type="PROSITE-ProRule" id="PRU00076"/>
    </source>
</evidence>
<feature type="signal peptide" evidence="10">
    <location>
        <begin position="1"/>
        <end position="21"/>
    </location>
</feature>
<evidence type="ECO:0000256" key="9">
    <source>
        <dbReference type="SAM" id="Phobius"/>
    </source>
</evidence>
<keyword evidence="4 9" id="KW-0812">Transmembrane</keyword>
<evidence type="ECO:0000256" key="2">
    <source>
        <dbReference type="ARBA" id="ARBA00004236"/>
    </source>
</evidence>
<dbReference type="InterPro" id="IPR000742">
    <property type="entry name" value="EGF"/>
</dbReference>
<dbReference type="PANTHER" id="PTHR47767:SF1">
    <property type="entry name" value="ADHESION G PROTEIN-COUPLED RECEPTOR G7"/>
    <property type="match status" value="1"/>
</dbReference>
<feature type="transmembrane region" description="Helical" evidence="9">
    <location>
        <begin position="805"/>
        <end position="828"/>
    </location>
</feature>
<dbReference type="InterPro" id="IPR000203">
    <property type="entry name" value="GPS"/>
</dbReference>
<reference evidence="14 15" key="1">
    <citation type="submission" date="2024-02" db="EMBL/GenBank/DDBJ databases">
        <authorList>
            <person name="Daric V."/>
            <person name="Darras S."/>
        </authorList>
    </citation>
    <scope>NUCLEOTIDE SEQUENCE [LARGE SCALE GENOMIC DNA]</scope>
</reference>
<dbReference type="InterPro" id="IPR000832">
    <property type="entry name" value="GPCR_2_secretin-like"/>
</dbReference>
<feature type="transmembrane region" description="Helical" evidence="9">
    <location>
        <begin position="834"/>
        <end position="859"/>
    </location>
</feature>
<dbReference type="Pfam" id="PF00002">
    <property type="entry name" value="7tm_2"/>
    <property type="match status" value="1"/>
</dbReference>
<keyword evidence="8" id="KW-0245">EGF-like domain</keyword>
<dbReference type="PROSITE" id="PS01186">
    <property type="entry name" value="EGF_2"/>
    <property type="match status" value="1"/>
</dbReference>
<dbReference type="InterPro" id="IPR017981">
    <property type="entry name" value="GPCR_2-like_7TM"/>
</dbReference>
<feature type="domain" description="EGF-like" evidence="11">
    <location>
        <begin position="189"/>
        <end position="229"/>
    </location>
</feature>
<dbReference type="Pfam" id="PF01825">
    <property type="entry name" value="GPS"/>
    <property type="match status" value="1"/>
</dbReference>
<dbReference type="PROSITE" id="PS50261">
    <property type="entry name" value="G_PROTEIN_RECEP_F2_4"/>
    <property type="match status" value="1"/>
</dbReference>
<protein>
    <submittedName>
        <fullName evidence="14">Uncharacterized protein</fullName>
    </submittedName>
</protein>
<keyword evidence="15" id="KW-1185">Reference proteome</keyword>
<comment type="caution">
    <text evidence="8">Lacks conserved residue(s) required for the propagation of feature annotation.</text>
</comment>
<accession>A0ABP0F9T4</accession>
<dbReference type="InterPro" id="IPR053066">
    <property type="entry name" value="ADGR_G7"/>
</dbReference>
<evidence type="ECO:0000256" key="4">
    <source>
        <dbReference type="ARBA" id="ARBA00022692"/>
    </source>
</evidence>
<keyword evidence="10" id="KW-0732">Signal</keyword>
<evidence type="ECO:0000313" key="15">
    <source>
        <dbReference type="Proteomes" id="UP001642483"/>
    </source>
</evidence>
<feature type="transmembrane region" description="Helical" evidence="9">
    <location>
        <begin position="761"/>
        <end position="784"/>
    </location>
</feature>
<evidence type="ECO:0000256" key="5">
    <source>
        <dbReference type="ARBA" id="ARBA00022989"/>
    </source>
</evidence>
<proteinExistence type="predicted"/>
<dbReference type="Gene3D" id="2.60.220.50">
    <property type="match status" value="1"/>
</dbReference>
<name>A0ABP0F9T4_CLALP</name>
<gene>
    <name evidence="14" type="ORF">CVLEPA_LOCUS5935</name>
</gene>
<keyword evidence="7" id="KW-1015">Disulfide bond</keyword>
<dbReference type="EMBL" id="CAWYQH010000035">
    <property type="protein sequence ID" value="CAK8676464.1"/>
    <property type="molecule type" value="Genomic_DNA"/>
</dbReference>
<dbReference type="InterPro" id="IPR046338">
    <property type="entry name" value="GAIN_dom_sf"/>
</dbReference>
<dbReference type="PROSITE" id="PS50026">
    <property type="entry name" value="EGF_3"/>
    <property type="match status" value="1"/>
</dbReference>
<keyword evidence="6 9" id="KW-0472">Membrane</keyword>
<feature type="transmembrane region" description="Helical" evidence="9">
    <location>
        <begin position="660"/>
        <end position="677"/>
    </location>
</feature>
<evidence type="ECO:0000259" key="11">
    <source>
        <dbReference type="PROSITE" id="PS50026"/>
    </source>
</evidence>
<evidence type="ECO:0000256" key="1">
    <source>
        <dbReference type="ARBA" id="ARBA00004141"/>
    </source>
</evidence>
<dbReference type="Proteomes" id="UP001642483">
    <property type="component" value="Unassembled WGS sequence"/>
</dbReference>
<organism evidence="14 15">
    <name type="scientific">Clavelina lepadiformis</name>
    <name type="common">Light-bulb sea squirt</name>
    <name type="synonym">Ascidia lepadiformis</name>
    <dbReference type="NCBI Taxonomy" id="159417"/>
    <lineage>
        <taxon>Eukaryota</taxon>
        <taxon>Metazoa</taxon>
        <taxon>Chordata</taxon>
        <taxon>Tunicata</taxon>
        <taxon>Ascidiacea</taxon>
        <taxon>Aplousobranchia</taxon>
        <taxon>Clavelinidae</taxon>
        <taxon>Clavelina</taxon>
    </lineage>
</organism>
<feature type="domain" description="G-protein coupled receptors family 2 profile 2" evidence="13">
    <location>
        <begin position="594"/>
        <end position="862"/>
    </location>
</feature>
<dbReference type="InterPro" id="IPR057244">
    <property type="entry name" value="GAIN_B"/>
</dbReference>
<evidence type="ECO:0000256" key="7">
    <source>
        <dbReference type="ARBA" id="ARBA00023157"/>
    </source>
</evidence>
<feature type="transmembrane region" description="Helical" evidence="9">
    <location>
        <begin position="630"/>
        <end position="648"/>
    </location>
</feature>
<evidence type="ECO:0000259" key="13">
    <source>
        <dbReference type="PROSITE" id="PS50261"/>
    </source>
</evidence>
<feature type="transmembrane region" description="Helical" evidence="9">
    <location>
        <begin position="698"/>
        <end position="725"/>
    </location>
</feature>
<evidence type="ECO:0000256" key="10">
    <source>
        <dbReference type="SAM" id="SignalP"/>
    </source>
</evidence>
<comment type="caution">
    <text evidence="14">The sequence shown here is derived from an EMBL/GenBank/DDBJ whole genome shotgun (WGS) entry which is preliminary data.</text>
</comment>
<dbReference type="CDD" id="cd15040">
    <property type="entry name" value="7tmB2_Adhesion"/>
    <property type="match status" value="1"/>
</dbReference>
<dbReference type="PROSITE" id="PS50221">
    <property type="entry name" value="GAIN_B"/>
    <property type="match status" value="1"/>
</dbReference>
<keyword evidence="5 9" id="KW-1133">Transmembrane helix</keyword>
<feature type="transmembrane region" description="Helical" evidence="9">
    <location>
        <begin position="592"/>
        <end position="618"/>
    </location>
</feature>
<dbReference type="CDD" id="cd00054">
    <property type="entry name" value="EGF_CA"/>
    <property type="match status" value="1"/>
</dbReference>
<sequence>MLQNVLACLLCIILSGTACNAQTQCGTNEILELSSNKCVCADGFIDMNISTTTLNCSDKDECNDSNPDISQECDSSTCPGCKCKNTFGSFLCLCSSNITGSANCAIPLKFDQVLNCRNRSLIKAELNSNRQNLKDVIMHVEVNDIFEDVFNYQDVVRYTLYISSSLEMFENLEGKITGRRCLKDTPRLYNDRCQHLSCDHHETCMTVFDMVICQCMQGYERHQKSSSCQPSCSKLSTKNLTFPSTFENETAVSVETCPNNPGLPRGLLLCMKKLNSSQFNSTSSQAISHEPSVFIFDCHATVNSLVNEFSDGSITGSQLRAVTFQLQTLTSNATLFHASEVGHLLEFLRNVGKRAKQRNIDVFTDTMRQVAQVVSHVTEVVNTLDNTEETRQQKQDVILSLWSFANAVALTENDNYLSVTTNSFIMQASKDFDTEFSSLHFQPNISDTITSSVRVILPSSVVRRAWNATEIDVERRSTFIFYKNDNLFYSDKKTLWVVSVDVGIFDNLSNLSEPIRIQPLRFNFSYENSPLGDDSLMMRRTSYRCAYWDFERRDWAFDGCCLDVTLDPPECLCNHLTNFAVLIKSDTILGDVVLNVASCVGCGLSIAGLFLTIFVHLIRRELHGRRPVRILMFICANLCICYVIFLFGISQVDGMFSCEIITPLLHYFFLVTWFWMATYSYDMYKTLVKVFADNRRHFVAYACVFVYGCPLVIVGSTIGISVGYFDKLQPVENYFCGPDVNTPVSSYYFAENMCWLKEYSLYFGFLVPVGISLTYNCVTFFIVYRELIAKNRQRKEAHLKRTTKQSVVIAISMTTTLGITWVFGYLMLISENQIYLTITSWLFSISSAFQGLGIFILTIRKSDMRSALISSIRNLGFLKVRELFRIPRTQSTVSSCALPRMSTS</sequence>
<dbReference type="SUPFAM" id="SSF81321">
    <property type="entry name" value="Family A G protein-coupled receptor-like"/>
    <property type="match status" value="1"/>
</dbReference>
<feature type="chain" id="PRO_5046098575" evidence="10">
    <location>
        <begin position="22"/>
        <end position="904"/>
    </location>
</feature>
<evidence type="ECO:0000256" key="3">
    <source>
        <dbReference type="ARBA" id="ARBA00022475"/>
    </source>
</evidence>